<feature type="non-terminal residue" evidence="2">
    <location>
        <position position="160"/>
    </location>
</feature>
<feature type="domain" description="Heterokaryon incompatibility" evidence="1">
    <location>
        <begin position="6"/>
        <end position="154"/>
    </location>
</feature>
<dbReference type="InterPro" id="IPR010730">
    <property type="entry name" value="HET"/>
</dbReference>
<evidence type="ECO:0000313" key="3">
    <source>
        <dbReference type="Proteomes" id="UP000235672"/>
    </source>
</evidence>
<gene>
    <name evidence="2" type="ORF">NA56DRAFT_578391</name>
</gene>
<dbReference type="OrthoDB" id="3598674at2759"/>
<dbReference type="EMBL" id="KZ613498">
    <property type="protein sequence ID" value="PMD17776.1"/>
    <property type="molecule type" value="Genomic_DNA"/>
</dbReference>
<evidence type="ECO:0000259" key="1">
    <source>
        <dbReference type="Pfam" id="PF06985"/>
    </source>
</evidence>
<protein>
    <submittedName>
        <fullName evidence="2">Heterokaryon incompatibility</fullName>
    </submittedName>
</protein>
<accession>A0A2J6PV37</accession>
<keyword evidence="3" id="KW-1185">Reference proteome</keyword>
<sequence length="160" mass="18765">MLNFRYEALSYVWGSEIPTREIHINGKTKLVRENLWLALRHLRLSDKTRVLWVDAICINQESIEERNHQVRRMGEIYGRASTVLIWLGPKGGFSDLAFSFIKRMEMDARRETEGGSITSFSDKWVVSGGLCIFWSALKNLCLREYWERLWIIQEIGLARN</sequence>
<proteinExistence type="predicted"/>
<dbReference type="PANTHER" id="PTHR24148">
    <property type="entry name" value="ANKYRIN REPEAT DOMAIN-CONTAINING PROTEIN 39 HOMOLOG-RELATED"/>
    <property type="match status" value="1"/>
</dbReference>
<dbReference type="Pfam" id="PF06985">
    <property type="entry name" value="HET"/>
    <property type="match status" value="1"/>
</dbReference>
<organism evidence="2 3">
    <name type="scientific">Hyaloscypha hepaticicola</name>
    <dbReference type="NCBI Taxonomy" id="2082293"/>
    <lineage>
        <taxon>Eukaryota</taxon>
        <taxon>Fungi</taxon>
        <taxon>Dikarya</taxon>
        <taxon>Ascomycota</taxon>
        <taxon>Pezizomycotina</taxon>
        <taxon>Leotiomycetes</taxon>
        <taxon>Helotiales</taxon>
        <taxon>Hyaloscyphaceae</taxon>
        <taxon>Hyaloscypha</taxon>
    </lineage>
</organism>
<evidence type="ECO:0000313" key="2">
    <source>
        <dbReference type="EMBL" id="PMD17776.1"/>
    </source>
</evidence>
<dbReference type="Proteomes" id="UP000235672">
    <property type="component" value="Unassembled WGS sequence"/>
</dbReference>
<reference evidence="2 3" key="1">
    <citation type="submission" date="2016-05" db="EMBL/GenBank/DDBJ databases">
        <title>A degradative enzymes factory behind the ericoid mycorrhizal symbiosis.</title>
        <authorList>
            <consortium name="DOE Joint Genome Institute"/>
            <person name="Martino E."/>
            <person name="Morin E."/>
            <person name="Grelet G."/>
            <person name="Kuo A."/>
            <person name="Kohler A."/>
            <person name="Daghino S."/>
            <person name="Barry K."/>
            <person name="Choi C."/>
            <person name="Cichocki N."/>
            <person name="Clum A."/>
            <person name="Copeland A."/>
            <person name="Hainaut M."/>
            <person name="Haridas S."/>
            <person name="Labutti K."/>
            <person name="Lindquist E."/>
            <person name="Lipzen A."/>
            <person name="Khouja H.-R."/>
            <person name="Murat C."/>
            <person name="Ohm R."/>
            <person name="Olson A."/>
            <person name="Spatafora J."/>
            <person name="Veneault-Fourrey C."/>
            <person name="Henrissat B."/>
            <person name="Grigoriev I."/>
            <person name="Martin F."/>
            <person name="Perotto S."/>
        </authorList>
    </citation>
    <scope>NUCLEOTIDE SEQUENCE [LARGE SCALE GENOMIC DNA]</scope>
    <source>
        <strain evidence="2 3">UAMH 7357</strain>
    </source>
</reference>
<name>A0A2J6PV37_9HELO</name>
<dbReference type="PANTHER" id="PTHR24148:SF73">
    <property type="entry name" value="HET DOMAIN PROTEIN (AFU_ORTHOLOGUE AFUA_8G01020)"/>
    <property type="match status" value="1"/>
</dbReference>
<dbReference type="AlphaFoldDB" id="A0A2J6PV37"/>
<dbReference type="STRING" id="1745343.A0A2J6PV37"/>
<dbReference type="InterPro" id="IPR052895">
    <property type="entry name" value="HetReg/Transcr_Mod"/>
</dbReference>